<evidence type="ECO:0008006" key="6">
    <source>
        <dbReference type="Google" id="ProtNLM"/>
    </source>
</evidence>
<evidence type="ECO:0000313" key="4">
    <source>
        <dbReference type="EMBL" id="PGH16405.1"/>
    </source>
</evidence>
<dbReference type="InterPro" id="IPR051477">
    <property type="entry name" value="Expansin_CellWall"/>
</dbReference>
<comment type="caution">
    <text evidence="4">The sequence shown here is derived from an EMBL/GenBank/DDBJ whole genome shotgun (WGS) entry which is preliminary data.</text>
</comment>
<feature type="region of interest" description="Disordered" evidence="2">
    <location>
        <begin position="53"/>
        <end position="72"/>
    </location>
</feature>
<feature type="chain" id="PRO_5012066830" description="RlpA-like protein double-psi beta-barrel domain-containing protein" evidence="3">
    <location>
        <begin position="25"/>
        <end position="278"/>
    </location>
</feature>
<gene>
    <name evidence="4" type="ORF">AJ79_01736</name>
</gene>
<dbReference type="AlphaFoldDB" id="A0A2B7Y5D2"/>
<dbReference type="STRING" id="1447875.A0A2B7Y5D2"/>
<dbReference type="SUPFAM" id="SSF50685">
    <property type="entry name" value="Barwin-like endoglucanases"/>
    <property type="match status" value="1"/>
</dbReference>
<evidence type="ECO:0000313" key="5">
    <source>
        <dbReference type="Proteomes" id="UP000223968"/>
    </source>
</evidence>
<dbReference type="Gene3D" id="2.40.40.10">
    <property type="entry name" value="RlpA-like domain"/>
    <property type="match status" value="1"/>
</dbReference>
<feature type="compositionally biased region" description="Polar residues" evidence="2">
    <location>
        <begin position="95"/>
        <end position="104"/>
    </location>
</feature>
<dbReference type="EMBL" id="PDNB01000017">
    <property type="protein sequence ID" value="PGH16405.1"/>
    <property type="molecule type" value="Genomic_DNA"/>
</dbReference>
<dbReference type="InterPro" id="IPR036908">
    <property type="entry name" value="RlpA-like_sf"/>
</dbReference>
<name>A0A2B7Y5D2_9EURO</name>
<protein>
    <recommendedName>
        <fullName evidence="6">RlpA-like protein double-psi beta-barrel domain-containing protein</fullName>
    </recommendedName>
</protein>
<keyword evidence="5" id="KW-1185">Reference proteome</keyword>
<keyword evidence="1 3" id="KW-0732">Signal</keyword>
<organism evidence="4 5">
    <name type="scientific">Helicocarpus griseus UAMH5409</name>
    <dbReference type="NCBI Taxonomy" id="1447875"/>
    <lineage>
        <taxon>Eukaryota</taxon>
        <taxon>Fungi</taxon>
        <taxon>Dikarya</taxon>
        <taxon>Ascomycota</taxon>
        <taxon>Pezizomycotina</taxon>
        <taxon>Eurotiomycetes</taxon>
        <taxon>Eurotiomycetidae</taxon>
        <taxon>Onygenales</taxon>
        <taxon>Ajellomycetaceae</taxon>
        <taxon>Helicocarpus</taxon>
    </lineage>
</organism>
<sequence>MAPQILKSLTVAAGLLASVSLAAPAKTPVVEVWETVTDVVVETVVITKTVNGVPGAPKTIAPPPVPKEKSYQTHTVDAYPVDTPTTVAPGEFHSKPTTTATPQYEASPSPSPPPQTTTQQAPPPPPPSPSPPSPSPSPSPPPPPPAPPAPAPAPAPKPPTSPIVPLPVGGGGSCTKAAPCTGDFTFYDGGLGACGNQVDTYGEDAIALPFDLMGALSNKNPYCGQTVTISYNGVTHTAVVKDKCMGCYGGSIDMTRCLFEKFASEGQGRVSGVEWWFN</sequence>
<feature type="compositionally biased region" description="Pro residues" evidence="2">
    <location>
        <begin position="109"/>
        <end position="164"/>
    </location>
</feature>
<reference evidence="4 5" key="1">
    <citation type="submission" date="2017-10" db="EMBL/GenBank/DDBJ databases">
        <title>Comparative genomics in systemic dimorphic fungi from Ajellomycetaceae.</title>
        <authorList>
            <person name="Munoz J.F."/>
            <person name="Mcewen J.G."/>
            <person name="Clay O.K."/>
            <person name="Cuomo C.A."/>
        </authorList>
    </citation>
    <scope>NUCLEOTIDE SEQUENCE [LARGE SCALE GENOMIC DNA]</scope>
    <source>
        <strain evidence="4 5">UAMH5409</strain>
    </source>
</reference>
<feature type="signal peptide" evidence="3">
    <location>
        <begin position="1"/>
        <end position="24"/>
    </location>
</feature>
<feature type="region of interest" description="Disordered" evidence="2">
    <location>
        <begin position="79"/>
        <end position="164"/>
    </location>
</feature>
<dbReference type="PANTHER" id="PTHR31836:SF28">
    <property type="entry name" value="SRCR DOMAIN-CONTAINING PROTEIN-RELATED"/>
    <property type="match status" value="1"/>
</dbReference>
<evidence type="ECO:0000256" key="3">
    <source>
        <dbReference type="SAM" id="SignalP"/>
    </source>
</evidence>
<proteinExistence type="predicted"/>
<accession>A0A2B7Y5D2</accession>
<dbReference type="PRINTS" id="PR01217">
    <property type="entry name" value="PRICHEXTENSN"/>
</dbReference>
<evidence type="ECO:0000256" key="1">
    <source>
        <dbReference type="ARBA" id="ARBA00022729"/>
    </source>
</evidence>
<dbReference type="Proteomes" id="UP000223968">
    <property type="component" value="Unassembled WGS sequence"/>
</dbReference>
<dbReference type="PANTHER" id="PTHR31836">
    <property type="match status" value="1"/>
</dbReference>
<evidence type="ECO:0000256" key="2">
    <source>
        <dbReference type="SAM" id="MobiDB-lite"/>
    </source>
</evidence>
<dbReference type="CDD" id="cd22191">
    <property type="entry name" value="DPBB_RlpA_EXP_N-like"/>
    <property type="match status" value="1"/>
</dbReference>
<dbReference type="OrthoDB" id="623670at2759"/>